<keyword evidence="3" id="KW-1185">Reference proteome</keyword>
<feature type="compositionally biased region" description="Basic and acidic residues" evidence="1">
    <location>
        <begin position="56"/>
        <end position="79"/>
    </location>
</feature>
<sequence length="201" mass="22338">MSSSKDTIGLFGDAKIFEIKNSDDEGSSNKVTKKRKLRRLVKASDASAKAKKKKTPIPEEVEKQVEDPVPIEVDKENDPPKATSPIVEEVEAPVPEDKVPEVVPVTERHPEWFKPIKVTLDKKSTEDTDGSSTFTASAAIYHFGDNRIECPIIEKVAEALTEEESLKMLTTVMASILMREKTLKRDIHSLQAERGGPGTRR</sequence>
<reference evidence="2" key="1">
    <citation type="submission" date="2023-03" db="EMBL/GenBank/DDBJ databases">
        <authorList>
            <person name="Julca I."/>
        </authorList>
    </citation>
    <scope>NUCLEOTIDE SEQUENCE</scope>
</reference>
<dbReference type="AlphaFoldDB" id="A0AAV1CGY8"/>
<evidence type="ECO:0000313" key="3">
    <source>
        <dbReference type="Proteomes" id="UP001161247"/>
    </source>
</evidence>
<dbReference type="EMBL" id="OX459119">
    <property type="protein sequence ID" value="CAI9094711.1"/>
    <property type="molecule type" value="Genomic_DNA"/>
</dbReference>
<name>A0AAV1CGY8_OLDCO</name>
<organism evidence="2 3">
    <name type="scientific">Oldenlandia corymbosa var. corymbosa</name>
    <dbReference type="NCBI Taxonomy" id="529605"/>
    <lineage>
        <taxon>Eukaryota</taxon>
        <taxon>Viridiplantae</taxon>
        <taxon>Streptophyta</taxon>
        <taxon>Embryophyta</taxon>
        <taxon>Tracheophyta</taxon>
        <taxon>Spermatophyta</taxon>
        <taxon>Magnoliopsida</taxon>
        <taxon>eudicotyledons</taxon>
        <taxon>Gunneridae</taxon>
        <taxon>Pentapetalae</taxon>
        <taxon>asterids</taxon>
        <taxon>lamiids</taxon>
        <taxon>Gentianales</taxon>
        <taxon>Rubiaceae</taxon>
        <taxon>Rubioideae</taxon>
        <taxon>Spermacoceae</taxon>
        <taxon>Hedyotis-Oldenlandia complex</taxon>
        <taxon>Oldenlandia</taxon>
    </lineage>
</organism>
<feature type="region of interest" description="Disordered" evidence="1">
    <location>
        <begin position="15"/>
        <end position="106"/>
    </location>
</feature>
<gene>
    <name evidence="2" type="ORF">OLC1_LOCUS5814</name>
</gene>
<feature type="compositionally biased region" description="Basic residues" evidence="1">
    <location>
        <begin position="31"/>
        <end position="41"/>
    </location>
</feature>
<protein>
    <submittedName>
        <fullName evidence="2">OLC1v1030498C1</fullName>
    </submittedName>
</protein>
<evidence type="ECO:0000313" key="2">
    <source>
        <dbReference type="EMBL" id="CAI9094711.1"/>
    </source>
</evidence>
<feature type="compositionally biased region" description="Basic and acidic residues" evidence="1">
    <location>
        <begin position="95"/>
        <end position="106"/>
    </location>
</feature>
<dbReference type="Proteomes" id="UP001161247">
    <property type="component" value="Chromosome 2"/>
</dbReference>
<proteinExistence type="predicted"/>
<evidence type="ECO:0000256" key="1">
    <source>
        <dbReference type="SAM" id="MobiDB-lite"/>
    </source>
</evidence>
<accession>A0AAV1CGY8</accession>